<evidence type="ECO:0000256" key="2">
    <source>
        <dbReference type="ARBA" id="ARBA00022540"/>
    </source>
</evidence>
<dbReference type="EMBL" id="HBGN01031356">
    <property type="protein sequence ID" value="CAD9348018.1"/>
    <property type="molecule type" value="Transcribed_RNA"/>
</dbReference>
<dbReference type="GO" id="GO:0003743">
    <property type="term" value="F:translation initiation factor activity"/>
    <property type="evidence" value="ECO:0007669"/>
    <property type="project" value="UniProtKB-UniRule"/>
</dbReference>
<keyword evidence="1 4" id="KW-0963">Cytoplasm</keyword>
<comment type="similarity">
    <text evidence="4">Belongs to the eIF-3 subunit L family.</text>
</comment>
<dbReference type="AlphaFoldDB" id="A0A7S1ZSU1"/>
<dbReference type="GO" id="GO:0033290">
    <property type="term" value="C:eukaryotic 48S preinitiation complex"/>
    <property type="evidence" value="ECO:0007669"/>
    <property type="project" value="UniProtKB-UniRule"/>
</dbReference>
<reference evidence="6" key="1">
    <citation type="submission" date="2021-01" db="EMBL/GenBank/DDBJ databases">
        <authorList>
            <person name="Corre E."/>
            <person name="Pelletier E."/>
            <person name="Niang G."/>
            <person name="Scheremetjew M."/>
            <person name="Finn R."/>
            <person name="Kale V."/>
            <person name="Holt S."/>
            <person name="Cochrane G."/>
            <person name="Meng A."/>
            <person name="Brown T."/>
            <person name="Cohen L."/>
        </authorList>
    </citation>
    <scope>NUCLEOTIDE SEQUENCE</scope>
    <source>
        <strain evidence="6">Pop2</strain>
    </source>
</reference>
<dbReference type="InterPro" id="IPR019382">
    <property type="entry name" value="eIF3l"/>
</dbReference>
<comment type="subunit">
    <text evidence="4">Component of the eukaryotic translation initiation factor 3 (eIF-3) complex.</text>
</comment>
<feature type="compositionally biased region" description="Acidic residues" evidence="5">
    <location>
        <begin position="507"/>
        <end position="528"/>
    </location>
</feature>
<protein>
    <recommendedName>
        <fullName evidence="4">Eukaryotic translation initiation factor 3 subunit L</fullName>
        <shortName evidence="4">eIF3l</shortName>
    </recommendedName>
</protein>
<comment type="function">
    <text evidence="4">Component of the eukaryotic translation initiation factor 3 (eIF-3) complex, which is involved in protein synthesis of a specialized repertoire of mRNAs and, together with other initiation factors, stimulates binding of mRNA and methionyl-tRNAi to the 40S ribosome. The eIF-3 complex specifically targets and initiates translation of a subset of mRNAs involved in cell proliferation.</text>
</comment>
<dbReference type="GO" id="GO:0005852">
    <property type="term" value="C:eukaryotic translation initiation factor 3 complex"/>
    <property type="evidence" value="ECO:0007669"/>
    <property type="project" value="UniProtKB-UniRule"/>
</dbReference>
<evidence type="ECO:0000256" key="5">
    <source>
        <dbReference type="SAM" id="MobiDB-lite"/>
    </source>
</evidence>
<dbReference type="PANTHER" id="PTHR13242">
    <property type="entry name" value="EUKARYOTIC TRANSLATION INITIATION FACTOR 3"/>
    <property type="match status" value="1"/>
</dbReference>
<proteinExistence type="inferred from homology"/>
<keyword evidence="3 4" id="KW-0648">Protein biosynthesis</keyword>
<comment type="subcellular location">
    <subcellularLocation>
        <location evidence="4">Cytoplasm</location>
    </subcellularLocation>
</comment>
<organism evidence="6">
    <name type="scientific">Ditylum brightwellii</name>
    <dbReference type="NCBI Taxonomy" id="49249"/>
    <lineage>
        <taxon>Eukaryota</taxon>
        <taxon>Sar</taxon>
        <taxon>Stramenopiles</taxon>
        <taxon>Ochrophyta</taxon>
        <taxon>Bacillariophyta</taxon>
        <taxon>Mediophyceae</taxon>
        <taxon>Lithodesmiophycidae</taxon>
        <taxon>Lithodesmiales</taxon>
        <taxon>Lithodesmiaceae</taxon>
        <taxon>Ditylum</taxon>
    </lineage>
</organism>
<name>A0A7S1ZSU1_9STRA</name>
<feature type="region of interest" description="Disordered" evidence="5">
    <location>
        <begin position="501"/>
        <end position="530"/>
    </location>
</feature>
<dbReference type="GO" id="GO:0016282">
    <property type="term" value="C:eukaryotic 43S preinitiation complex"/>
    <property type="evidence" value="ECO:0007669"/>
    <property type="project" value="UniProtKB-UniRule"/>
</dbReference>
<evidence type="ECO:0000256" key="4">
    <source>
        <dbReference type="HAMAP-Rule" id="MF_03011"/>
    </source>
</evidence>
<evidence type="ECO:0000256" key="3">
    <source>
        <dbReference type="ARBA" id="ARBA00022917"/>
    </source>
</evidence>
<sequence length="585" mass="64352">MSNDTDACLPAPVKDLVFDLHDSVRRSQVATEQSVFLATFRDLSSKYFDKTAWPSPQSVSSECGGDALFLALYKELTLRHLHSVTRPDVRARIDGWHVYRGLFDFLLAEAPSSESGEDGKEDRGQKQDPFYIVPEWAFDILHEFVYQFQGFCQFRTSTYANALKHASSAAASGEGGSGGKQPPHHVIEALDVLSQNRDAWAVETVLFYLHRLISVGSASNSPPAYKYMALFASVTLSRLECLLGDYRASLAALSYVYSGDVVAVGGELPASAPGAENKTLEEIMMSVFPARLSVSYHAGVSYLMLRRYKDAASVLGSICSYMQRGFKTGQLRNIPGSEQFTKLFERMTALLAILTHVCPTTGIVDDSVLRAVRDKHGHQLSKIEAGEEGYEDLFIFACPKFVSPAVPDYGQATTSAAAAAASSAGGAGGSGGPTGQDAYKLQVGQFMNEMSQQQTLRKLRSYMKLYTSISVGKLAAFNDTNEEEFLPLLLCYKHKMRQLEKKKSSSDDDLDDNDDEDNGGDKNDDEVAPLDGTIGTALDIHYYIVNDMVHVDEAEKQRRFENYFMAQIAQNEEIMQEVDAILTGA</sequence>
<dbReference type="Pfam" id="PF10255">
    <property type="entry name" value="Paf67"/>
    <property type="match status" value="1"/>
</dbReference>
<evidence type="ECO:0000313" key="6">
    <source>
        <dbReference type="EMBL" id="CAD9348018.1"/>
    </source>
</evidence>
<dbReference type="PANTHER" id="PTHR13242:SF0">
    <property type="entry name" value="EUKARYOTIC TRANSLATION INITIATION FACTOR 3 SUBUNIT L"/>
    <property type="match status" value="1"/>
</dbReference>
<dbReference type="HAMAP" id="MF_03011">
    <property type="entry name" value="eIF3l"/>
    <property type="match status" value="1"/>
</dbReference>
<dbReference type="GO" id="GO:0001732">
    <property type="term" value="P:formation of cytoplasmic translation initiation complex"/>
    <property type="evidence" value="ECO:0007669"/>
    <property type="project" value="UniProtKB-UniRule"/>
</dbReference>
<evidence type="ECO:0000256" key="1">
    <source>
        <dbReference type="ARBA" id="ARBA00022490"/>
    </source>
</evidence>
<gene>
    <name evidence="6" type="ORF">DBRI1063_LOCUS20192</name>
</gene>
<accession>A0A7S1ZSU1</accession>
<keyword evidence="2 4" id="KW-0396">Initiation factor</keyword>